<dbReference type="GO" id="GO:0003676">
    <property type="term" value="F:nucleic acid binding"/>
    <property type="evidence" value="ECO:0007669"/>
    <property type="project" value="InterPro"/>
</dbReference>
<organism evidence="1">
    <name type="scientific">Lepeophtheirus salmonis</name>
    <name type="common">Salmon louse</name>
    <name type="synonym">Caligus salmonis</name>
    <dbReference type="NCBI Taxonomy" id="72036"/>
    <lineage>
        <taxon>Eukaryota</taxon>
        <taxon>Metazoa</taxon>
        <taxon>Ecdysozoa</taxon>
        <taxon>Arthropoda</taxon>
        <taxon>Crustacea</taxon>
        <taxon>Multicrustacea</taxon>
        <taxon>Hexanauplia</taxon>
        <taxon>Copepoda</taxon>
        <taxon>Siphonostomatoida</taxon>
        <taxon>Caligidae</taxon>
        <taxon>Lepeophtheirus</taxon>
    </lineage>
</organism>
<name>A0A0K2VCQ5_LEPSM</name>
<reference evidence="1" key="1">
    <citation type="submission" date="2014-05" db="EMBL/GenBank/DDBJ databases">
        <authorList>
            <person name="Chronopoulou M."/>
        </authorList>
    </citation>
    <scope>NUCLEOTIDE SEQUENCE</scope>
    <source>
        <tissue evidence="1">Whole organism</tissue>
    </source>
</reference>
<dbReference type="Gene3D" id="3.30.420.10">
    <property type="entry name" value="Ribonuclease H-like superfamily/Ribonuclease H"/>
    <property type="match status" value="1"/>
</dbReference>
<sequence>KVRAKSKRWHLWGVLRLCLVSSIFWKNTRQLSVRSVDFILFSIRLNLQGILLIDYLEKGKTITCAYYSWLLDGLKPELQEIFPRLAHKKVLLHHDNTPAHTSAVVVAK</sequence>
<evidence type="ECO:0000313" key="1">
    <source>
        <dbReference type="EMBL" id="CDW48279.1"/>
    </source>
</evidence>
<dbReference type="AlphaFoldDB" id="A0A0K2VCQ5"/>
<dbReference type="InterPro" id="IPR036397">
    <property type="entry name" value="RNaseH_sf"/>
</dbReference>
<proteinExistence type="predicted"/>
<dbReference type="EMBL" id="HACA01030918">
    <property type="protein sequence ID" value="CDW48279.1"/>
    <property type="molecule type" value="Transcribed_RNA"/>
</dbReference>
<accession>A0A0K2VCQ5</accession>
<protein>
    <submittedName>
        <fullName evidence="1">Uncharacterized protein</fullName>
    </submittedName>
</protein>
<feature type="non-terminal residue" evidence="1">
    <location>
        <position position="1"/>
    </location>
</feature>